<evidence type="ECO:0000313" key="2">
    <source>
        <dbReference type="Proteomes" id="UP000076154"/>
    </source>
</evidence>
<sequence>MDYQQPQPVYQQPMATQGMSVVQGGNRNAKNLPVDAEGRKWSNGLCDCCGDAGTCVLALCCPCVVYAQNKHRYEHLSQQGVPDPEAGGGFCTGDCWVHALLSGFTGLGWILQIGTRSNTRLRYTIKGGGCNDCLVNWCCSPCALTQESREIELEERSFGGGVKN</sequence>
<name>A0A369K3L4_HYPMA</name>
<organism evidence="1 2">
    <name type="scientific">Hypsizygus marmoreus</name>
    <name type="common">White beech mushroom</name>
    <name type="synonym">Agaricus marmoreus</name>
    <dbReference type="NCBI Taxonomy" id="39966"/>
    <lineage>
        <taxon>Eukaryota</taxon>
        <taxon>Fungi</taxon>
        <taxon>Dikarya</taxon>
        <taxon>Basidiomycota</taxon>
        <taxon>Agaricomycotina</taxon>
        <taxon>Agaricomycetes</taxon>
        <taxon>Agaricomycetidae</taxon>
        <taxon>Agaricales</taxon>
        <taxon>Tricholomatineae</taxon>
        <taxon>Lyophyllaceae</taxon>
        <taxon>Hypsizygus</taxon>
    </lineage>
</organism>
<dbReference type="Proteomes" id="UP000076154">
    <property type="component" value="Unassembled WGS sequence"/>
</dbReference>
<dbReference type="AlphaFoldDB" id="A0A369K3L4"/>
<dbReference type="EMBL" id="LUEZ02000017">
    <property type="protein sequence ID" value="RDB27357.1"/>
    <property type="molecule type" value="Genomic_DNA"/>
</dbReference>
<proteinExistence type="predicted"/>
<dbReference type="InterPro" id="IPR006461">
    <property type="entry name" value="PLAC_motif_containing"/>
</dbReference>
<keyword evidence="2" id="KW-1185">Reference proteome</keyword>
<dbReference type="InParanoid" id="A0A369K3L4"/>
<protein>
    <submittedName>
        <fullName evidence="1">Protein PLANT CADMIUM RESISTANCE 1</fullName>
    </submittedName>
</protein>
<comment type="caution">
    <text evidence="1">The sequence shown here is derived from an EMBL/GenBank/DDBJ whole genome shotgun (WGS) entry which is preliminary data.</text>
</comment>
<dbReference type="NCBIfam" id="TIGR01571">
    <property type="entry name" value="A_thal_Cys_rich"/>
    <property type="match status" value="1"/>
</dbReference>
<dbReference type="OrthoDB" id="1045822at2759"/>
<dbReference type="Pfam" id="PF04749">
    <property type="entry name" value="PLAC8"/>
    <property type="match status" value="1"/>
</dbReference>
<reference evidence="1" key="1">
    <citation type="submission" date="2018-04" db="EMBL/GenBank/DDBJ databases">
        <title>Whole genome sequencing of Hypsizygus marmoreus.</title>
        <authorList>
            <person name="Choi I.-G."/>
            <person name="Min B."/>
            <person name="Kim J.-G."/>
            <person name="Kim S."/>
            <person name="Oh Y.-L."/>
            <person name="Kong W.-S."/>
            <person name="Park H."/>
            <person name="Jeong J."/>
            <person name="Song E.-S."/>
        </authorList>
    </citation>
    <scope>NUCLEOTIDE SEQUENCE [LARGE SCALE GENOMIC DNA]</scope>
    <source>
        <strain evidence="1">51987-8</strain>
    </source>
</reference>
<evidence type="ECO:0000313" key="1">
    <source>
        <dbReference type="EMBL" id="RDB27357.1"/>
    </source>
</evidence>
<gene>
    <name evidence="1" type="primary">PCR1</name>
    <name evidence="1" type="ORF">Hypma_004462</name>
</gene>
<dbReference type="PANTHER" id="PTHR15907">
    <property type="entry name" value="DUF614 FAMILY PROTEIN-RELATED"/>
    <property type="match status" value="1"/>
</dbReference>
<accession>A0A369K3L4</accession>
<dbReference type="STRING" id="39966.A0A369K3L4"/>